<dbReference type="OrthoDB" id="416423at2759"/>
<feature type="compositionally biased region" description="Low complexity" evidence="5">
    <location>
        <begin position="515"/>
        <end position="526"/>
    </location>
</feature>
<organism evidence="7 8">
    <name type="scientific">Symbiodinium pilosum</name>
    <name type="common">Dinoflagellate</name>
    <dbReference type="NCBI Taxonomy" id="2952"/>
    <lineage>
        <taxon>Eukaryota</taxon>
        <taxon>Sar</taxon>
        <taxon>Alveolata</taxon>
        <taxon>Dinophyceae</taxon>
        <taxon>Suessiales</taxon>
        <taxon>Symbiodiniaceae</taxon>
        <taxon>Symbiodinium</taxon>
    </lineage>
</organism>
<name>A0A812WT91_SYMPI</name>
<feature type="domain" description="C3H1-type" evidence="6">
    <location>
        <begin position="1057"/>
        <end position="1084"/>
    </location>
</feature>
<evidence type="ECO:0000256" key="3">
    <source>
        <dbReference type="ARBA" id="ARBA00022833"/>
    </source>
</evidence>
<evidence type="ECO:0000256" key="1">
    <source>
        <dbReference type="ARBA" id="ARBA00022723"/>
    </source>
</evidence>
<dbReference type="InterPro" id="IPR036855">
    <property type="entry name" value="Znf_CCCH_sf"/>
</dbReference>
<feature type="region of interest" description="Disordered" evidence="5">
    <location>
        <begin position="1230"/>
        <end position="1266"/>
    </location>
</feature>
<keyword evidence="3 4" id="KW-0862">Zinc</keyword>
<gene>
    <name evidence="7" type="ORF">SPIL2461_LOCUS19413</name>
</gene>
<proteinExistence type="predicted"/>
<feature type="region of interest" description="Disordered" evidence="5">
    <location>
        <begin position="547"/>
        <end position="844"/>
    </location>
</feature>
<dbReference type="GO" id="GO:0008270">
    <property type="term" value="F:zinc ion binding"/>
    <property type="evidence" value="ECO:0007669"/>
    <property type="project" value="UniProtKB-KW"/>
</dbReference>
<evidence type="ECO:0000256" key="5">
    <source>
        <dbReference type="SAM" id="MobiDB-lite"/>
    </source>
</evidence>
<dbReference type="Proteomes" id="UP000649617">
    <property type="component" value="Unassembled WGS sequence"/>
</dbReference>
<keyword evidence="2 4" id="KW-0863">Zinc-finger</keyword>
<feature type="domain" description="C3H1-type" evidence="6">
    <location>
        <begin position="1092"/>
        <end position="1118"/>
    </location>
</feature>
<sequence>MFVIAFGLSGHILPRFVPSQCTSEQGMCTPGVCTCPFPLMKRDLVTQDALACSQCVEEFCPAVAGGASTCTESACACEDPSWPRIDVGPPGRPCWQCVRPHVDMTLRSSRADETCLRVIDDTDGVQLASSNSSSCTVFRFNGASILAKAHNNSCLTWTDSWSLVPCGLNATKFVQRTVSKEEAGRKDLFCVDRRKQLCLQAIEYMCTTDPAHCSMGTCRCEDSSHVRKEMQTANRSVCYVCAPPVPSCPVSLDSCITGPCECHDGLVKVHLGEDCYSCREETPPTGLAYCWSLASAVTQLVGCVALVVAIACAVRHAVVGGIGQVSASVRRRRNAAPRTWSEQWALYLQEVYEAVCEGTQDWQFLQFACGSVCHLLDMCDDALDPVYVFLENSLDAMQGGMATGFQAVCDGTRDWQSLQSACGSVCHLLDMCDDALVPVYVFLENGLDTLQGSVATVFQDLCGKRAVVDESKKRIRKGECQRQKATARRKTGQSDPGKDRGAHQDAEVHNASFKNAAAAAKAAQQSMQKPLEEDPPLDEAWIAAMERQEEKEKEANRERAAAQRRERTHAARARRARHGSEGAQEAKSDQMDSHLQASVAAETVDAESPEDDAAGGEAGDQQDDVPSREEATPEVLLATEGYGETEEAEEGWIKSSAAKMRGGRRRGERSTAGVSQTHSRAAVEPQAEEEGTVQMDLQPDEPEEVQGREPLERQTEPAETPQTAQDAPSALSKRQRQRLRQRQATEDARASGRKPERPEARAKMAAKPALDTTTSTDAPALEEAEEGATASTVASPGASSSDHVSADASKVLSSKALGPLEPQPSFADIVAGRPPRLSGDEPESLKATEELQFAVNAPDFVPLAAMTEMPFEGIVSLYPVQGVENNTGYWTQDMINGPVTFPFQWSCDPKCLSELSGKSSPDVDDQIQKVKLCVKVSCLPADTIPSCFINQLDAWGLGGTYDFVHVVKDGDVCMAFVNFIDPVFVMLFTCICQEYSFQGSITMADVQGLEALIAHWSNNNAQSKNCQPVIFPNARPNQWAVNTVNNMLLPHPLKDQFRKTKMCAYNKKKMCEMGPGCPYAHSRGELQPMPDLVKTKLCYNFFQRRCTDANCKFAHGSAELRSVWTQMPYGTWPIDEAGKWNPLGEEPPAVSRETATALWDVFVLFGTNFQDIQSAPWRSACTSRDKGDAVQSEAFSEEGRTRTSTRTSSLDEEGKVPLRVRNTFLEVMQVDTDDEEDVGKQPSMKRSFSDSHMETLREAMHEASDL</sequence>
<evidence type="ECO:0000256" key="4">
    <source>
        <dbReference type="PROSITE-ProRule" id="PRU00723"/>
    </source>
</evidence>
<protein>
    <recommendedName>
        <fullName evidence="6">C3H1-type domain-containing protein</fullName>
    </recommendedName>
</protein>
<evidence type="ECO:0000313" key="7">
    <source>
        <dbReference type="EMBL" id="CAE7692738.1"/>
    </source>
</evidence>
<feature type="compositionally biased region" description="Basic and acidic residues" evidence="5">
    <location>
        <begin position="473"/>
        <end position="482"/>
    </location>
</feature>
<evidence type="ECO:0000259" key="6">
    <source>
        <dbReference type="PROSITE" id="PS50103"/>
    </source>
</evidence>
<feature type="compositionally biased region" description="Basic and acidic residues" evidence="5">
    <location>
        <begin position="496"/>
        <end position="505"/>
    </location>
</feature>
<dbReference type="SMART" id="SM00356">
    <property type="entry name" value="ZnF_C3H1"/>
    <property type="match status" value="2"/>
</dbReference>
<feature type="zinc finger region" description="C3H1-type" evidence="4">
    <location>
        <begin position="1057"/>
        <end position="1084"/>
    </location>
</feature>
<dbReference type="PROSITE" id="PS50103">
    <property type="entry name" value="ZF_C3H1"/>
    <property type="match status" value="2"/>
</dbReference>
<reference evidence="7" key="1">
    <citation type="submission" date="2021-02" db="EMBL/GenBank/DDBJ databases">
        <authorList>
            <person name="Dougan E. K."/>
            <person name="Rhodes N."/>
            <person name="Thang M."/>
            <person name="Chan C."/>
        </authorList>
    </citation>
    <scope>NUCLEOTIDE SEQUENCE</scope>
</reference>
<comment type="caution">
    <text evidence="7">The sequence shown here is derived from an EMBL/GenBank/DDBJ whole genome shotgun (WGS) entry which is preliminary data.</text>
</comment>
<dbReference type="SUPFAM" id="SSF90229">
    <property type="entry name" value="CCCH zinc finger"/>
    <property type="match status" value="1"/>
</dbReference>
<feature type="compositionally biased region" description="Basic and acidic residues" evidence="5">
    <location>
        <begin position="705"/>
        <end position="716"/>
    </location>
</feature>
<feature type="zinc finger region" description="C3H1-type" evidence="4">
    <location>
        <begin position="1092"/>
        <end position="1118"/>
    </location>
</feature>
<accession>A0A812WT91</accession>
<feature type="compositionally biased region" description="Basic and acidic residues" evidence="5">
    <location>
        <begin position="1247"/>
        <end position="1266"/>
    </location>
</feature>
<feature type="compositionally biased region" description="Basic and acidic residues" evidence="5">
    <location>
        <begin position="578"/>
        <end position="592"/>
    </location>
</feature>
<evidence type="ECO:0000313" key="8">
    <source>
        <dbReference type="Proteomes" id="UP000649617"/>
    </source>
</evidence>
<keyword evidence="1 4" id="KW-0479">Metal-binding</keyword>
<evidence type="ECO:0000256" key="2">
    <source>
        <dbReference type="ARBA" id="ARBA00022771"/>
    </source>
</evidence>
<feature type="compositionally biased region" description="Basic and acidic residues" evidence="5">
    <location>
        <begin position="743"/>
        <end position="762"/>
    </location>
</feature>
<feature type="region of interest" description="Disordered" evidence="5">
    <location>
        <begin position="473"/>
        <end position="505"/>
    </location>
</feature>
<feature type="compositionally biased region" description="Basic and acidic residues" evidence="5">
    <location>
        <begin position="547"/>
        <end position="569"/>
    </location>
</feature>
<feature type="region of interest" description="Disordered" evidence="5">
    <location>
        <begin position="515"/>
        <end position="534"/>
    </location>
</feature>
<feature type="region of interest" description="Disordered" evidence="5">
    <location>
        <begin position="1182"/>
        <end position="1213"/>
    </location>
</feature>
<feature type="compositionally biased region" description="Acidic residues" evidence="5">
    <location>
        <begin position="604"/>
        <end position="614"/>
    </location>
</feature>
<keyword evidence="8" id="KW-1185">Reference proteome</keyword>
<dbReference type="EMBL" id="CAJNIZ010044538">
    <property type="protein sequence ID" value="CAE7692738.1"/>
    <property type="molecule type" value="Genomic_DNA"/>
</dbReference>
<dbReference type="AlphaFoldDB" id="A0A812WT91"/>
<dbReference type="InterPro" id="IPR000571">
    <property type="entry name" value="Znf_CCCH"/>
</dbReference>
<feature type="compositionally biased region" description="Low complexity" evidence="5">
    <location>
        <begin position="798"/>
        <end position="809"/>
    </location>
</feature>
<dbReference type="Gene3D" id="3.30.1370.210">
    <property type="match status" value="1"/>
</dbReference>